<dbReference type="PANTHER" id="PTHR34613">
    <property type="entry name" value="SLL0800 PROTEIN"/>
    <property type="match status" value="1"/>
</dbReference>
<evidence type="ECO:0008006" key="3">
    <source>
        <dbReference type="Google" id="ProtNLM"/>
    </source>
</evidence>
<dbReference type="PANTHER" id="PTHR34613:SF1">
    <property type="entry name" value="SLL6017 PROTEIN"/>
    <property type="match status" value="1"/>
</dbReference>
<gene>
    <name evidence="1" type="ORF">ACFSJ0_24075</name>
</gene>
<evidence type="ECO:0000313" key="2">
    <source>
        <dbReference type="Proteomes" id="UP001597097"/>
    </source>
</evidence>
<dbReference type="EMBL" id="JBHUCM010000019">
    <property type="protein sequence ID" value="MFD1540153.1"/>
    <property type="molecule type" value="Genomic_DNA"/>
</dbReference>
<comment type="caution">
    <text evidence="1">The sequence shown here is derived from an EMBL/GenBank/DDBJ whole genome shotgun (WGS) entry which is preliminary data.</text>
</comment>
<keyword evidence="2" id="KW-1185">Reference proteome</keyword>
<proteinExistence type="predicted"/>
<protein>
    <recommendedName>
        <fullName evidence="3">DUF4365 domain-containing protein</fullName>
    </recommendedName>
</protein>
<organism evidence="1 2">
    <name type="scientific">Nonomuraea guangzhouensis</name>
    <dbReference type="NCBI Taxonomy" id="1291555"/>
    <lineage>
        <taxon>Bacteria</taxon>
        <taxon>Bacillati</taxon>
        <taxon>Actinomycetota</taxon>
        <taxon>Actinomycetes</taxon>
        <taxon>Streptosporangiales</taxon>
        <taxon>Streptosporangiaceae</taxon>
        <taxon>Nonomuraea</taxon>
    </lineage>
</organism>
<sequence>MITPLHEGLVGITTLDPGHTAHMLRALFALPIPVESEASRVCSDLSEAVPAPFRADAALLYGDEPSTKLGVIVEVQLSDDKEKHWSWLSYIASLRARDECPVCLVVICPDRATARWASRPIETGHPGLTLTPLVVGPDNTKAITDVAEAVGNIGLAAVSAITQSNHPEIAEILAALTEALDSLDTGVARRYAEYVTVALKGNAQKEMERLMATETYRYQGEYAQSLRAEGRAEGEVKLLLIFLESRGIALSDGDRKRITTCGDVARLELWAERAALVSTVEELFA</sequence>
<evidence type="ECO:0000313" key="1">
    <source>
        <dbReference type="EMBL" id="MFD1540153.1"/>
    </source>
</evidence>
<dbReference type="Proteomes" id="UP001597097">
    <property type="component" value="Unassembled WGS sequence"/>
</dbReference>
<name>A0ABW4GCJ5_9ACTN</name>
<accession>A0ABW4GCJ5</accession>
<reference evidence="2" key="1">
    <citation type="journal article" date="2019" name="Int. J. Syst. Evol. Microbiol.">
        <title>The Global Catalogue of Microorganisms (GCM) 10K type strain sequencing project: providing services to taxonomists for standard genome sequencing and annotation.</title>
        <authorList>
            <consortium name="The Broad Institute Genomics Platform"/>
            <consortium name="The Broad Institute Genome Sequencing Center for Infectious Disease"/>
            <person name="Wu L."/>
            <person name="Ma J."/>
        </authorList>
    </citation>
    <scope>NUCLEOTIDE SEQUENCE [LARGE SCALE GENOMIC DNA]</scope>
    <source>
        <strain evidence="2">CGMCC 1.15399</strain>
    </source>
</reference>
<dbReference type="RefSeq" id="WP_219526633.1">
    <property type="nucleotide sequence ID" value="NZ_JAHKRM010000001.1"/>
</dbReference>